<dbReference type="KEGG" id="ska:CP970_40790"/>
<dbReference type="InterPro" id="IPR058997">
    <property type="entry name" value="YycE-like_C"/>
</dbReference>
<dbReference type="Pfam" id="PF22659">
    <property type="entry name" value="YycE-like_C"/>
    <property type="match status" value="1"/>
</dbReference>
<dbReference type="InterPro" id="IPR058998">
    <property type="entry name" value="YycE-like_N"/>
</dbReference>
<dbReference type="CDD" id="cd06587">
    <property type="entry name" value="VOC"/>
    <property type="match status" value="1"/>
</dbReference>
<dbReference type="SUPFAM" id="SSF54593">
    <property type="entry name" value="Glyoxalase/Bleomycin resistance protein/Dihydroxybiphenyl dioxygenase"/>
    <property type="match status" value="1"/>
</dbReference>
<dbReference type="AlphaFoldDB" id="A0A5J6GKK0"/>
<dbReference type="RefSeq" id="WP_055544440.1">
    <property type="nucleotide sequence ID" value="NZ_CP023699.1"/>
</dbReference>
<feature type="domain" description="VOC" evidence="1">
    <location>
        <begin position="5"/>
        <end position="131"/>
    </location>
</feature>
<dbReference type="InterPro" id="IPR037523">
    <property type="entry name" value="VOC_core"/>
</dbReference>
<dbReference type="GO" id="GO:0051213">
    <property type="term" value="F:dioxygenase activity"/>
    <property type="evidence" value="ECO:0007669"/>
    <property type="project" value="UniProtKB-KW"/>
</dbReference>
<reference evidence="2 3" key="1">
    <citation type="submission" date="2017-09" db="EMBL/GenBank/DDBJ databases">
        <authorList>
            <person name="Lee N."/>
            <person name="Cho B.-K."/>
        </authorList>
    </citation>
    <scope>NUCLEOTIDE SEQUENCE [LARGE SCALE GENOMIC DNA]</scope>
    <source>
        <strain evidence="2 3">ATCC 12853</strain>
    </source>
</reference>
<protein>
    <submittedName>
        <fullName evidence="2">Glyoxalase/bleomycin resistance/dioxygenase family protein</fullName>
    </submittedName>
</protein>
<evidence type="ECO:0000313" key="2">
    <source>
        <dbReference type="EMBL" id="QEU96440.1"/>
    </source>
</evidence>
<organism evidence="2 3">
    <name type="scientific">Streptomyces kanamyceticus</name>
    <dbReference type="NCBI Taxonomy" id="1967"/>
    <lineage>
        <taxon>Bacteria</taxon>
        <taxon>Bacillati</taxon>
        <taxon>Actinomycetota</taxon>
        <taxon>Actinomycetes</taxon>
        <taxon>Kitasatosporales</taxon>
        <taxon>Streptomycetaceae</taxon>
        <taxon>Streptomyces</taxon>
    </lineage>
</organism>
<dbReference type="PROSITE" id="PS51819">
    <property type="entry name" value="VOC"/>
    <property type="match status" value="1"/>
</dbReference>
<gene>
    <name evidence="2" type="ORF">CP970_40790</name>
</gene>
<keyword evidence="3" id="KW-1185">Reference proteome</keyword>
<proteinExistence type="predicted"/>
<dbReference type="Pfam" id="PF22658">
    <property type="entry name" value="YycE-like_N"/>
    <property type="match status" value="1"/>
</dbReference>
<evidence type="ECO:0000259" key="1">
    <source>
        <dbReference type="PROSITE" id="PS51819"/>
    </source>
</evidence>
<name>A0A5J6GKK0_STRKN</name>
<sequence length="136" mass="15338">MPVNGQSHIRIARPSRDLAAAERFWADGLGLSVVWRSAGGETHGEHDLLMLGWPDASWHLELVHDAAAPVEPRPTEEDLLVVYVDEEVPEDLVVRLEEHGGRRVLSPNPYWNQWGVTIEDPDGYRLVLSRRGWSNS</sequence>
<keyword evidence="2" id="KW-0560">Oxidoreductase</keyword>
<dbReference type="InterPro" id="IPR029068">
    <property type="entry name" value="Glyas_Bleomycin-R_OHBP_Dase"/>
</dbReference>
<dbReference type="EMBL" id="CP023699">
    <property type="protein sequence ID" value="QEU96440.1"/>
    <property type="molecule type" value="Genomic_DNA"/>
</dbReference>
<evidence type="ECO:0000313" key="3">
    <source>
        <dbReference type="Proteomes" id="UP000325529"/>
    </source>
</evidence>
<dbReference type="Proteomes" id="UP000325529">
    <property type="component" value="Chromosome"/>
</dbReference>
<dbReference type="OrthoDB" id="8018325at2"/>
<keyword evidence="2" id="KW-0223">Dioxygenase</keyword>
<dbReference type="Gene3D" id="3.10.180.10">
    <property type="entry name" value="2,3-Dihydroxybiphenyl 1,2-Dioxygenase, domain 1"/>
    <property type="match status" value="1"/>
</dbReference>
<accession>A0A5J6GKK0</accession>